<feature type="transmembrane region" description="Helical" evidence="9">
    <location>
        <begin position="377"/>
        <end position="402"/>
    </location>
</feature>
<keyword evidence="2 9" id="KW-0813">Transport</keyword>
<dbReference type="PANTHER" id="PTHR31998">
    <property type="entry name" value="K(+)-INSENSITIVE PYROPHOSPHATE-ENERGIZED PROTON PUMP"/>
    <property type="match status" value="1"/>
</dbReference>
<evidence type="ECO:0000256" key="7">
    <source>
        <dbReference type="ARBA" id="ARBA00023065"/>
    </source>
</evidence>
<keyword evidence="9" id="KW-1003">Cell membrane</keyword>
<evidence type="ECO:0000256" key="8">
    <source>
        <dbReference type="ARBA" id="ARBA00023136"/>
    </source>
</evidence>
<dbReference type="HAMAP" id="MF_01129">
    <property type="entry name" value="PPase_energized_pump"/>
    <property type="match status" value="1"/>
</dbReference>
<feature type="transmembrane region" description="Helical" evidence="9">
    <location>
        <begin position="335"/>
        <end position="356"/>
    </location>
</feature>
<dbReference type="PIRSF" id="PIRSF001265">
    <property type="entry name" value="H+-PPase"/>
    <property type="match status" value="1"/>
</dbReference>
<dbReference type="NCBIfam" id="NF001961">
    <property type="entry name" value="PRK00733.3-6"/>
    <property type="match status" value="1"/>
</dbReference>
<dbReference type="RefSeq" id="WP_207050821.1">
    <property type="nucleotide sequence ID" value="NZ_JAFIMU010000006.1"/>
</dbReference>
<comment type="subcellular location">
    <subcellularLocation>
        <location evidence="9">Cell membrane</location>
        <topology evidence="9">Multi-pass membrane protein</topology>
    </subcellularLocation>
    <subcellularLocation>
        <location evidence="1">Endomembrane system</location>
        <topology evidence="1">Multi-pass membrane protein</topology>
    </subcellularLocation>
</comment>
<keyword evidence="8 9" id="KW-0472">Membrane</keyword>
<feature type="transmembrane region" description="Helical" evidence="9">
    <location>
        <begin position="472"/>
        <end position="492"/>
    </location>
</feature>
<evidence type="ECO:0000256" key="5">
    <source>
        <dbReference type="ARBA" id="ARBA00022967"/>
    </source>
</evidence>
<comment type="function">
    <text evidence="9">Sodium pump that utilizes the energy of pyrophosphate hydrolysis as the driving force for Na(+) movement across the membrane.</text>
</comment>
<dbReference type="GO" id="GO:0004427">
    <property type="term" value="F:inorganic diphosphate phosphatase activity"/>
    <property type="evidence" value="ECO:0007669"/>
    <property type="project" value="UniProtKB-EC"/>
</dbReference>
<keyword evidence="10" id="KW-0378">Hydrolase</keyword>
<evidence type="ECO:0000256" key="6">
    <source>
        <dbReference type="ARBA" id="ARBA00022989"/>
    </source>
</evidence>
<feature type="transmembrane region" description="Helical" evidence="9">
    <location>
        <begin position="580"/>
        <end position="598"/>
    </location>
</feature>
<keyword evidence="9" id="KW-0630">Potassium</keyword>
<evidence type="ECO:0000313" key="10">
    <source>
        <dbReference type="EMBL" id="MBN8227976.1"/>
    </source>
</evidence>
<comment type="caution">
    <text evidence="10">The sequence shown here is derived from an EMBL/GenBank/DDBJ whole genome shotgun (WGS) entry which is preliminary data.</text>
</comment>
<evidence type="ECO:0000256" key="2">
    <source>
        <dbReference type="ARBA" id="ARBA00022448"/>
    </source>
</evidence>
<comment type="cofactor">
    <cofactor evidence="9">
        <name>Mg(2+)</name>
        <dbReference type="ChEBI" id="CHEBI:18420"/>
    </cofactor>
</comment>
<protein>
    <recommendedName>
        <fullName evidence="9">Putative K(+)-stimulated pyrophosphate-energized sodium pump</fullName>
        <ecNumber evidence="9">7.2.3.1</ecNumber>
    </recommendedName>
    <alternativeName>
        <fullName evidence="9">Membrane-bound sodium-translocating pyrophosphatase</fullName>
    </alternativeName>
    <alternativeName>
        <fullName evidence="9">Pyrophosphate-energized inorganic pyrophosphatase</fullName>
        <shortName evidence="9">Na(+)-PPase</shortName>
    </alternativeName>
</protein>
<feature type="transmembrane region" description="Helical" evidence="9">
    <location>
        <begin position="124"/>
        <end position="155"/>
    </location>
</feature>
<comment type="catalytic activity">
    <reaction evidence="9">
        <text>Na(+)(in) + diphosphate + H2O = Na(+)(out) + 2 phosphate + H(+)</text>
        <dbReference type="Rhea" id="RHEA:57884"/>
        <dbReference type="ChEBI" id="CHEBI:15377"/>
        <dbReference type="ChEBI" id="CHEBI:15378"/>
        <dbReference type="ChEBI" id="CHEBI:29101"/>
        <dbReference type="ChEBI" id="CHEBI:33019"/>
        <dbReference type="ChEBI" id="CHEBI:43474"/>
        <dbReference type="EC" id="7.2.3.1"/>
    </reaction>
</comment>
<keyword evidence="11" id="KW-1185">Reference proteome</keyword>
<feature type="transmembrane region" description="Helical" evidence="9">
    <location>
        <begin position="161"/>
        <end position="179"/>
    </location>
</feature>
<dbReference type="NCBIfam" id="TIGR01104">
    <property type="entry name" value="V_PPase"/>
    <property type="match status" value="1"/>
</dbReference>
<feature type="site" description="Determinant of potassium dependence" evidence="9">
    <location>
        <position position="466"/>
    </location>
</feature>
<feature type="transmembrane region" description="Helical" evidence="9">
    <location>
        <begin position="62"/>
        <end position="80"/>
    </location>
</feature>
<evidence type="ECO:0000256" key="4">
    <source>
        <dbReference type="ARBA" id="ARBA00022842"/>
    </source>
</evidence>
<feature type="transmembrane region" description="Helical" evidence="9">
    <location>
        <begin position="237"/>
        <end position="254"/>
    </location>
</feature>
<keyword evidence="9" id="KW-0915">Sodium</keyword>
<comment type="caution">
    <text evidence="9">Lacks conserved residue(s) required for the propagation of feature annotation.</text>
</comment>
<evidence type="ECO:0000313" key="11">
    <source>
        <dbReference type="Proteomes" id="UP000664052"/>
    </source>
</evidence>
<comment type="subunit">
    <text evidence="9">Homodimer.</text>
</comment>
<evidence type="ECO:0000256" key="9">
    <source>
        <dbReference type="HAMAP-Rule" id="MF_01129"/>
    </source>
</evidence>
<dbReference type="EMBL" id="JAFIMU010000006">
    <property type="protein sequence ID" value="MBN8227976.1"/>
    <property type="molecule type" value="Genomic_DNA"/>
</dbReference>
<evidence type="ECO:0000256" key="1">
    <source>
        <dbReference type="ARBA" id="ARBA00004127"/>
    </source>
</evidence>
<feature type="transmembrane region" description="Helical" evidence="9">
    <location>
        <begin position="671"/>
        <end position="691"/>
    </location>
</feature>
<dbReference type="Pfam" id="PF03030">
    <property type="entry name" value="H_PPase"/>
    <property type="match status" value="1"/>
</dbReference>
<keyword evidence="6 9" id="KW-1133">Transmembrane helix</keyword>
<feature type="transmembrane region" description="Helical" evidence="9">
    <location>
        <begin position="604"/>
        <end position="623"/>
    </location>
</feature>
<feature type="transmembrane region" description="Helical" evidence="9">
    <location>
        <begin position="512"/>
        <end position="535"/>
    </location>
</feature>
<keyword evidence="3 9" id="KW-0812">Transmembrane</keyword>
<organism evidence="10 11">
    <name type="scientific">Corallococcus macrosporus</name>
    <dbReference type="NCBI Taxonomy" id="35"/>
    <lineage>
        <taxon>Bacteria</taxon>
        <taxon>Pseudomonadati</taxon>
        <taxon>Myxococcota</taxon>
        <taxon>Myxococcia</taxon>
        <taxon>Myxococcales</taxon>
        <taxon>Cystobacterineae</taxon>
        <taxon>Myxococcaceae</taxon>
        <taxon>Corallococcus</taxon>
    </lineage>
</organism>
<keyword evidence="7 9" id="KW-0406">Ion transport</keyword>
<feature type="transmembrane region" description="Helical" evidence="9">
    <location>
        <begin position="12"/>
        <end position="31"/>
    </location>
</feature>
<evidence type="ECO:0000256" key="3">
    <source>
        <dbReference type="ARBA" id="ARBA00022692"/>
    </source>
</evidence>
<proteinExistence type="inferred from homology"/>
<keyword evidence="5 9" id="KW-1278">Translocase</keyword>
<dbReference type="Proteomes" id="UP000664052">
    <property type="component" value="Unassembled WGS sequence"/>
</dbReference>
<dbReference type="InterPro" id="IPR004131">
    <property type="entry name" value="PPase-energised_H-pump"/>
</dbReference>
<gene>
    <name evidence="9" type="primary">hppA</name>
    <name evidence="10" type="ORF">JYK02_10690</name>
</gene>
<feature type="transmembrane region" description="Helical" evidence="9">
    <location>
        <begin position="408"/>
        <end position="428"/>
    </location>
</feature>
<dbReference type="EC" id="7.2.3.1" evidence="9"/>
<feature type="transmembrane region" description="Helical" evidence="9">
    <location>
        <begin position="274"/>
        <end position="298"/>
    </location>
</feature>
<accession>A0ABS3D8I3</accession>
<feature type="transmembrane region" description="Helical" evidence="9">
    <location>
        <begin position="310"/>
        <end position="329"/>
    </location>
</feature>
<reference evidence="10 11" key="1">
    <citation type="submission" date="2021-02" db="EMBL/GenBank/DDBJ databases">
        <title>De Novo genome assembly of isolated myxobacteria.</title>
        <authorList>
            <person name="Stevens D.C."/>
        </authorList>
    </citation>
    <scope>NUCLEOTIDE SEQUENCE [LARGE SCALE GENOMIC DNA]</scope>
    <source>
        <strain evidence="10 11">ATCC 29039</strain>
    </source>
</reference>
<keyword evidence="4 9" id="KW-0460">Magnesium</keyword>
<dbReference type="NCBIfam" id="NF001960">
    <property type="entry name" value="PRK00733.3-5"/>
    <property type="match status" value="1"/>
</dbReference>
<sequence>MELSSLESNFWAIAPSVIGAVGLLFSAFFYFRVKGLPDGDATMNRIAGYIREGAMAFLVREYKVLAVYCVVVAVVIGLALGPVASASFVAGAFLSLLAGYIGMKAATFANVRTAQAARTGSKPNALLVALDGGAVMGLAVAGLGLIGMGVVYYVFRDSKDLSPILHSFAVGASSIALFARVGGGIYTKAADVGSDIAGKVIENIPEDDPRNPGVIADNVGDNVGDVAGMGADIYESMVAAIVAAMAIALTANATELSRLVVDSNATGNAKLAGVILPLVLSAIGLVVSLVSIFIARALKHMNPAQVLRSALIMPPVILVGLSFVLMNVFGLSQSITVALAAGAFGGAIIGLVTDYYTSSTPVQRIAESSITGAGTNLIRGLAVGMESVGISMATIALVAYIADRALGLYGIALSAVGMLGGTAVVMTVDAYGPISDNAGGISEMSGLGPEVRAITDELDAVGNTTAAIGKGFAIGSATLTVIALFSAFNLEVNHTRVANGLAEMSLELTNPNVIVGLLLGSILPFLVGASTMLAVGRAAGAIVEEIGRQFREIPGLMELKAEPDPKKIVDISTKSALREMIFPGLIAIVAPPLVGYVLGPLALAGLLAGSLVVGATMALYMANAGGAWDNAKKYIEKGKLPGHAKGSAVHKAAVVGDMVGDPFKDTSGPGVAILIKVMSVVSLLVASLIALR</sequence>
<keyword evidence="9" id="KW-0739">Sodium transport</keyword>
<comment type="similarity">
    <text evidence="9">Belongs to the H(+)-translocating pyrophosphatase (TC 3.A.10) family. K(+)-stimulated subfamily.</text>
</comment>
<name>A0ABS3D8I3_9BACT</name>
<comment type="activity regulation">
    <text evidence="9">Requires K(+) for maximal activity.</text>
</comment>